<dbReference type="PANTHER" id="PTHR11142:SF0">
    <property type="entry name" value="TRNA PSEUDOURIDINE SYNTHASE-LIKE 1"/>
    <property type="match status" value="1"/>
</dbReference>
<dbReference type="GO" id="GO:0031119">
    <property type="term" value="P:tRNA pseudouridine synthesis"/>
    <property type="evidence" value="ECO:0007669"/>
    <property type="project" value="TreeGrafter"/>
</dbReference>
<dbReference type="Pfam" id="PF01416">
    <property type="entry name" value="PseudoU_synth_1"/>
    <property type="match status" value="2"/>
</dbReference>
<dbReference type="InterPro" id="IPR001406">
    <property type="entry name" value="PsdUridine_synth_TruA"/>
</dbReference>
<protein>
    <submittedName>
        <fullName evidence="5">tRNA pseudouridine synthase A</fullName>
        <ecNumber evidence="5">4.2.1.70</ecNumber>
    </submittedName>
</protein>
<accession>A0A1W1CB78</accession>
<reference evidence="5" key="1">
    <citation type="submission" date="2016-10" db="EMBL/GenBank/DDBJ databases">
        <authorList>
            <person name="de Groot N.N."/>
        </authorList>
    </citation>
    <scope>NUCLEOTIDE SEQUENCE</scope>
</reference>
<dbReference type="GO" id="GO:0003723">
    <property type="term" value="F:RNA binding"/>
    <property type="evidence" value="ECO:0007669"/>
    <property type="project" value="InterPro"/>
</dbReference>
<evidence type="ECO:0000256" key="2">
    <source>
        <dbReference type="ARBA" id="ARBA00022694"/>
    </source>
</evidence>
<keyword evidence="5" id="KW-0456">Lyase</keyword>
<dbReference type="HAMAP" id="MF_00171">
    <property type="entry name" value="TruA"/>
    <property type="match status" value="1"/>
</dbReference>
<feature type="domain" description="Pseudouridine synthase I TruA alpha/beta" evidence="4">
    <location>
        <begin position="142"/>
        <end position="240"/>
    </location>
</feature>
<feature type="domain" description="Pseudouridine synthase I TruA alpha/beta" evidence="4">
    <location>
        <begin position="5"/>
        <end position="102"/>
    </location>
</feature>
<sequence length="240" mass="27899">MRLKAILSYDGSSFFGFQKQKSTQNTIATAIEQALSSLNIDSSIVGSGRTDAGVHATGQVIHFDVPNYWHDKDRLQMELNRKLKKIHIKHISIVDDDFHARFWAKRRIYRYIFKTSGVSVFEEDYISHYNSFDIDILQNGLKLFEGEHDFKYFHKTGSPIHSTIRNIYRAYYRAYRDYHIIYFEANGFLRSQVRMMVDASMSCADGRVSLDLLQEQIDGKYRHTTSLAPPSGLYLARIVY</sequence>
<dbReference type="EC" id="4.2.1.70" evidence="5"/>
<dbReference type="GO" id="GO:0004730">
    <property type="term" value="F:pseudouridylate synthase activity"/>
    <property type="evidence" value="ECO:0007669"/>
    <property type="project" value="UniProtKB-EC"/>
</dbReference>
<dbReference type="GO" id="GO:0009982">
    <property type="term" value="F:pseudouridine synthase activity"/>
    <property type="evidence" value="ECO:0007669"/>
    <property type="project" value="InterPro"/>
</dbReference>
<proteinExistence type="inferred from homology"/>
<dbReference type="Gene3D" id="3.30.70.580">
    <property type="entry name" value="Pseudouridine synthase I, catalytic domain, N-terminal subdomain"/>
    <property type="match status" value="1"/>
</dbReference>
<evidence type="ECO:0000313" key="5">
    <source>
        <dbReference type="EMBL" id="SFV63098.1"/>
    </source>
</evidence>
<dbReference type="InterPro" id="IPR020097">
    <property type="entry name" value="PsdUridine_synth_TruA_a/b_dom"/>
</dbReference>
<evidence type="ECO:0000259" key="4">
    <source>
        <dbReference type="Pfam" id="PF01416"/>
    </source>
</evidence>
<evidence type="ECO:0000256" key="1">
    <source>
        <dbReference type="ARBA" id="ARBA00009375"/>
    </source>
</evidence>
<name>A0A1W1CB78_9ZZZZ</name>
<dbReference type="Gene3D" id="3.30.70.660">
    <property type="entry name" value="Pseudouridine synthase I, catalytic domain, C-terminal subdomain"/>
    <property type="match status" value="1"/>
</dbReference>
<dbReference type="FunFam" id="3.30.70.580:FF:000001">
    <property type="entry name" value="tRNA pseudouridine synthase A"/>
    <property type="match status" value="1"/>
</dbReference>
<evidence type="ECO:0000256" key="3">
    <source>
        <dbReference type="ARBA" id="ARBA00023235"/>
    </source>
</evidence>
<dbReference type="InterPro" id="IPR020094">
    <property type="entry name" value="TruA/RsuA/RluB/E/F_N"/>
</dbReference>
<dbReference type="CDD" id="cd02570">
    <property type="entry name" value="PseudoU_synth_EcTruA"/>
    <property type="match status" value="1"/>
</dbReference>
<dbReference type="InterPro" id="IPR020103">
    <property type="entry name" value="PsdUridine_synth_cat_dom_sf"/>
</dbReference>
<gene>
    <name evidence="5" type="ORF">MNB_SV-6-559</name>
</gene>
<keyword evidence="2" id="KW-0819">tRNA processing</keyword>
<dbReference type="InterPro" id="IPR020095">
    <property type="entry name" value="PsdUridine_synth_TruA_C"/>
</dbReference>
<organism evidence="5">
    <name type="scientific">hydrothermal vent metagenome</name>
    <dbReference type="NCBI Taxonomy" id="652676"/>
    <lineage>
        <taxon>unclassified sequences</taxon>
        <taxon>metagenomes</taxon>
        <taxon>ecological metagenomes</taxon>
    </lineage>
</organism>
<dbReference type="PIRSF" id="PIRSF001430">
    <property type="entry name" value="tRNA_psdUrid_synth"/>
    <property type="match status" value="1"/>
</dbReference>
<dbReference type="AlphaFoldDB" id="A0A1W1CB78"/>
<dbReference type="PANTHER" id="PTHR11142">
    <property type="entry name" value="PSEUDOURIDYLATE SYNTHASE"/>
    <property type="match status" value="1"/>
</dbReference>
<dbReference type="NCBIfam" id="TIGR00071">
    <property type="entry name" value="hisT_truA"/>
    <property type="match status" value="1"/>
</dbReference>
<dbReference type="SUPFAM" id="SSF55120">
    <property type="entry name" value="Pseudouridine synthase"/>
    <property type="match status" value="1"/>
</dbReference>
<comment type="similarity">
    <text evidence="1">Belongs to the tRNA pseudouridine synthase TruA family.</text>
</comment>
<dbReference type="EMBL" id="FPHC01000067">
    <property type="protein sequence ID" value="SFV63098.1"/>
    <property type="molecule type" value="Genomic_DNA"/>
</dbReference>
<keyword evidence="3" id="KW-0413">Isomerase</keyword>